<dbReference type="Gene3D" id="3.30.110.170">
    <property type="entry name" value="Protein of unknown function (DUF541), domain 1"/>
    <property type="match status" value="1"/>
</dbReference>
<dbReference type="AlphaFoldDB" id="A0A1H1XZ21"/>
<dbReference type="Pfam" id="PF04402">
    <property type="entry name" value="SIMPL"/>
    <property type="match status" value="1"/>
</dbReference>
<dbReference type="RefSeq" id="WP_091719369.1">
    <property type="nucleotide sequence ID" value="NZ_LT629779.1"/>
</dbReference>
<accession>A0A1H1XZ21</accession>
<dbReference type="Proteomes" id="UP000198751">
    <property type="component" value="Chromosome I"/>
</dbReference>
<name>A0A1H1XZ21_9MICC</name>
<keyword evidence="2" id="KW-1185">Reference proteome</keyword>
<dbReference type="OrthoDB" id="9808766at2"/>
<dbReference type="Gene3D" id="3.30.70.2970">
    <property type="entry name" value="Protein of unknown function (DUF541), domain 2"/>
    <property type="match status" value="1"/>
</dbReference>
<dbReference type="PANTHER" id="PTHR34387:SF1">
    <property type="entry name" value="PERIPLASMIC IMMUNOGENIC PROTEIN"/>
    <property type="match status" value="1"/>
</dbReference>
<dbReference type="InterPro" id="IPR052022">
    <property type="entry name" value="26kDa_periplasmic_antigen"/>
</dbReference>
<gene>
    <name evidence="1" type="ORF">SAMN04489743_1819</name>
</gene>
<evidence type="ECO:0000313" key="1">
    <source>
        <dbReference type="EMBL" id="SDT14484.1"/>
    </source>
</evidence>
<dbReference type="InterPro" id="IPR007497">
    <property type="entry name" value="SIMPL/DUF541"/>
</dbReference>
<evidence type="ECO:0008006" key="3">
    <source>
        <dbReference type="Google" id="ProtNLM"/>
    </source>
</evidence>
<dbReference type="PANTHER" id="PTHR34387">
    <property type="entry name" value="SLR1258 PROTEIN"/>
    <property type="match status" value="1"/>
</dbReference>
<reference evidence="2" key="1">
    <citation type="submission" date="2016-10" db="EMBL/GenBank/DDBJ databases">
        <authorList>
            <person name="Varghese N."/>
            <person name="Submissions S."/>
        </authorList>
    </citation>
    <scope>NUCLEOTIDE SEQUENCE [LARGE SCALE GENOMIC DNA]</scope>
    <source>
        <strain evidence="2">IMMIB L-1606</strain>
    </source>
</reference>
<dbReference type="GO" id="GO:0006974">
    <property type="term" value="P:DNA damage response"/>
    <property type="evidence" value="ECO:0007669"/>
    <property type="project" value="TreeGrafter"/>
</dbReference>
<evidence type="ECO:0000313" key="2">
    <source>
        <dbReference type="Proteomes" id="UP000198751"/>
    </source>
</evidence>
<proteinExistence type="predicted"/>
<sequence length="221" mass="22171">MTPADTPSPLRDGSVTVTGSGWADAAPDVAVVSIGVECRRDSVEAAYSAAGSALAAVTAALRGQGVAPADLRTAGLNVRADLVWREGEGQRVAGYVAASTLAVQLRDVSAASRMISDATAAGGNDVRLNGLTFSISDPSAVKERARAAAWEDARAAAAQYAALASATLGSVLSVSELPTGQGTVPVAGIQRLAAAESVSVEPGESRVDAAVTVVWELIAGQ</sequence>
<organism evidence="1 2">
    <name type="scientific">Pseudarthrobacter equi</name>
    <dbReference type="NCBI Taxonomy" id="728066"/>
    <lineage>
        <taxon>Bacteria</taxon>
        <taxon>Bacillati</taxon>
        <taxon>Actinomycetota</taxon>
        <taxon>Actinomycetes</taxon>
        <taxon>Micrococcales</taxon>
        <taxon>Micrococcaceae</taxon>
        <taxon>Pseudarthrobacter</taxon>
    </lineage>
</organism>
<dbReference type="EMBL" id="LT629779">
    <property type="protein sequence ID" value="SDT14484.1"/>
    <property type="molecule type" value="Genomic_DNA"/>
</dbReference>
<protein>
    <recommendedName>
        <fullName evidence="3">DUF541 domain-containing protein</fullName>
    </recommendedName>
</protein>